<dbReference type="EMBL" id="CP022356">
    <property type="protein sequence ID" value="ASK79074.1"/>
    <property type="molecule type" value="Genomic_DNA"/>
</dbReference>
<evidence type="ECO:0000256" key="1">
    <source>
        <dbReference type="SAM" id="SignalP"/>
    </source>
</evidence>
<evidence type="ECO:0000313" key="3">
    <source>
        <dbReference type="Proteomes" id="UP000242175"/>
    </source>
</evidence>
<protein>
    <submittedName>
        <fullName evidence="2">Uncharacterized protein</fullName>
    </submittedName>
</protein>
<evidence type="ECO:0000313" key="2">
    <source>
        <dbReference type="EMBL" id="ASK79074.1"/>
    </source>
</evidence>
<gene>
    <name evidence="2" type="ORF">CF386_08370</name>
</gene>
<proteinExistence type="predicted"/>
<name>A0A220VFB2_9GAMM</name>
<dbReference type="Proteomes" id="UP000242175">
    <property type="component" value="Chromosome small"/>
</dbReference>
<keyword evidence="1" id="KW-0732">Signal</keyword>
<sequence length="130" mass="15127">MKKNILMTLVFFILLTTSWASQAKNWGDPVSLAQEYTDDANYSSPRHFVRKWMGHHFTHCRYGSCTETVGKREILQNHREWKRNNPGSECTVTSAWWEGNGRLGFTCSNGWNDLLIFNQNGKLVREEVRS</sequence>
<dbReference type="RefSeq" id="WP_089073982.1">
    <property type="nucleotide sequence ID" value="NZ_CBCSAM010000002.1"/>
</dbReference>
<feature type="chain" id="PRO_5012533116" evidence="1">
    <location>
        <begin position="24"/>
        <end position="130"/>
    </location>
</feature>
<reference evidence="2 3" key="1">
    <citation type="journal article" date="2016" name="Int. J. Syst. Evol. Microbiol.">
        <title>Paraphotobacterium marinum gen. nov., sp. nov., a member of the family Vibrionaceae, isolated from surface seawater.</title>
        <authorList>
            <person name="Huang Z."/>
            <person name="Dong C."/>
            <person name="Shao Z."/>
        </authorList>
    </citation>
    <scope>NUCLEOTIDE SEQUENCE [LARGE SCALE GENOMIC DNA]</scope>
    <source>
        <strain evidence="2 3">NSCS20N07D</strain>
    </source>
</reference>
<feature type="signal peptide" evidence="1">
    <location>
        <begin position="1"/>
        <end position="23"/>
    </location>
</feature>
<dbReference type="KEGG" id="pmai:CF386_08370"/>
<keyword evidence="3" id="KW-1185">Reference proteome</keyword>
<organism evidence="2 3">
    <name type="scientific">Paraphotobacterium marinum</name>
    <dbReference type="NCBI Taxonomy" id="1755811"/>
    <lineage>
        <taxon>Bacteria</taxon>
        <taxon>Pseudomonadati</taxon>
        <taxon>Pseudomonadota</taxon>
        <taxon>Gammaproteobacteria</taxon>
        <taxon>Vibrionales</taxon>
        <taxon>Vibrionaceae</taxon>
        <taxon>Paraphotobacterium</taxon>
    </lineage>
</organism>
<accession>A0A220VFB2</accession>
<dbReference type="AlphaFoldDB" id="A0A220VFB2"/>